<dbReference type="EMBL" id="JALDYZ010000002">
    <property type="protein sequence ID" value="MDI7921426.1"/>
    <property type="molecule type" value="Genomic_DNA"/>
</dbReference>
<dbReference type="RefSeq" id="WP_311785599.1">
    <property type="nucleotide sequence ID" value="NZ_JALDYY010000002.1"/>
</dbReference>
<feature type="region of interest" description="Disordered" evidence="1">
    <location>
        <begin position="1"/>
        <end position="21"/>
    </location>
</feature>
<accession>A0AAE3QDM3</accession>
<dbReference type="AlphaFoldDB" id="A0AAE3QDM3"/>
<evidence type="ECO:0000256" key="1">
    <source>
        <dbReference type="SAM" id="MobiDB-lite"/>
    </source>
</evidence>
<gene>
    <name evidence="2" type="ORF">MRS75_04925</name>
</gene>
<sequence>MAEIVDIGKRLDRSQRPLPPAPPIVAKILWFTGVRYEPIPTPVAKPAVTSAKK</sequence>
<name>A0AAE3QDM3_9HYPH</name>
<feature type="compositionally biased region" description="Basic and acidic residues" evidence="1">
    <location>
        <begin position="1"/>
        <end position="15"/>
    </location>
</feature>
<comment type="caution">
    <text evidence="2">The sequence shown here is derived from an EMBL/GenBank/DDBJ whole genome shotgun (WGS) entry which is preliminary data.</text>
</comment>
<evidence type="ECO:0000313" key="2">
    <source>
        <dbReference type="EMBL" id="MDI7921426.1"/>
    </source>
</evidence>
<organism evidence="2 3">
    <name type="scientific">Ferirhizobium litorale</name>
    <dbReference type="NCBI Taxonomy" id="2927786"/>
    <lineage>
        <taxon>Bacteria</taxon>
        <taxon>Pseudomonadati</taxon>
        <taxon>Pseudomonadota</taxon>
        <taxon>Alphaproteobacteria</taxon>
        <taxon>Hyphomicrobiales</taxon>
        <taxon>Rhizobiaceae</taxon>
        <taxon>Ferirhizobium</taxon>
    </lineage>
</organism>
<dbReference type="Proteomes" id="UP001161580">
    <property type="component" value="Unassembled WGS sequence"/>
</dbReference>
<evidence type="ECO:0000313" key="3">
    <source>
        <dbReference type="Proteomes" id="UP001161580"/>
    </source>
</evidence>
<keyword evidence="3" id="KW-1185">Reference proteome</keyword>
<proteinExistence type="predicted"/>
<reference evidence="2" key="1">
    <citation type="submission" date="2022-03" db="EMBL/GenBank/DDBJ databases">
        <title>Fererhizobium litorale gen. nov., sp. nov., isolated from sandy sediments of the Sea of Japan seashore.</title>
        <authorList>
            <person name="Romanenko L."/>
            <person name="Kurilenko V."/>
            <person name="Otstavnykh N."/>
            <person name="Svetashev V."/>
            <person name="Tekutyeva L."/>
            <person name="Isaeva M."/>
            <person name="Mikhailov V."/>
        </authorList>
    </citation>
    <scope>NUCLEOTIDE SEQUENCE</scope>
    <source>
        <strain evidence="2">KMM 9576</strain>
    </source>
</reference>
<protein>
    <submittedName>
        <fullName evidence="2">Uncharacterized protein</fullName>
    </submittedName>
</protein>